<dbReference type="HOGENOM" id="CLU_037990_2_5_11"/>
<dbReference type="Pfam" id="PF13649">
    <property type="entry name" value="Methyltransf_25"/>
    <property type="match status" value="1"/>
</dbReference>
<dbReference type="Gene3D" id="3.40.50.150">
    <property type="entry name" value="Vaccinia Virus protein VP39"/>
    <property type="match status" value="1"/>
</dbReference>
<dbReference type="EC" id="2.1.1.-" evidence="5"/>
<organism evidence="5 6">
    <name type="scientific">Microlunatus phosphovorus (strain ATCC 700054 / DSM 10555 / JCM 9379 / NBRC 101784 / NCIMB 13414 / VKM Ac-1990 / NM-1)</name>
    <dbReference type="NCBI Taxonomy" id="1032480"/>
    <lineage>
        <taxon>Bacteria</taxon>
        <taxon>Bacillati</taxon>
        <taxon>Actinomycetota</taxon>
        <taxon>Actinomycetes</taxon>
        <taxon>Propionibacteriales</taxon>
        <taxon>Propionibacteriaceae</taxon>
        <taxon>Microlunatus</taxon>
    </lineage>
</organism>
<protein>
    <submittedName>
        <fullName evidence="5">Putative methyltransferase</fullName>
        <ecNumber evidence="5">2.1.1.-</ecNumber>
    </submittedName>
</protein>
<evidence type="ECO:0000256" key="1">
    <source>
        <dbReference type="ARBA" id="ARBA00022603"/>
    </source>
</evidence>
<dbReference type="EMBL" id="AP012204">
    <property type="protein sequence ID" value="BAK37469.1"/>
    <property type="molecule type" value="Genomic_DNA"/>
</dbReference>
<evidence type="ECO:0000256" key="3">
    <source>
        <dbReference type="ARBA" id="ARBA00022691"/>
    </source>
</evidence>
<dbReference type="AlphaFoldDB" id="F5XTM0"/>
<gene>
    <name evidence="5" type="ordered locus">MLP_44550</name>
</gene>
<dbReference type="InterPro" id="IPR041698">
    <property type="entry name" value="Methyltransf_25"/>
</dbReference>
<dbReference type="GO" id="GO:0032259">
    <property type="term" value="P:methylation"/>
    <property type="evidence" value="ECO:0007669"/>
    <property type="project" value="UniProtKB-KW"/>
</dbReference>
<reference evidence="5 6" key="1">
    <citation type="submission" date="2011-05" db="EMBL/GenBank/DDBJ databases">
        <title>Whole genome sequence of Microlunatus phosphovorus NM-1.</title>
        <authorList>
            <person name="Hosoyama A."/>
            <person name="Sasaki K."/>
            <person name="Harada T."/>
            <person name="Igarashi R."/>
            <person name="Kawakoshi A."/>
            <person name="Sasagawa M."/>
            <person name="Fukada J."/>
            <person name="Nakamura S."/>
            <person name="Katano Y."/>
            <person name="Hanada S."/>
            <person name="Kamagata Y."/>
            <person name="Nakamura N."/>
            <person name="Yamazaki S."/>
            <person name="Fujita N."/>
        </authorList>
    </citation>
    <scope>NUCLEOTIDE SEQUENCE [LARGE SCALE GENOMIC DNA]</scope>
    <source>
        <strain evidence="6">ATCC 700054 / DSM 10555 / JCM 9379 / NBRC 101784 / NCIMB 13414 / VKM Ac-1990 / NM-1</strain>
    </source>
</reference>
<dbReference type="KEGG" id="mph:MLP_44550"/>
<sequence>MGDQQRPAGWGDDARVRQWIAGAEQREAQMVPVSEELFAAAALQPGESVLDIGCGTGPTTRQAAELVGPTGRAVGTDLSSTMIEAAGRLAAELAEAEPGTPQPEWLAADAETYDFGAAQYDVVMSRFGVMFFPDPWAAFANLLRSTRPGGRLVAAIWRTREHVPLFAIPYDTATEVLDELGISYEPVSASDNQCSLGSHESVVAVLEPAGWRDIETHPSNRTLYLGGELTPAEAAQSALDIGPIRGVLEGRSEEIRQAVSARLRTKFEPLYDGTGIVVPAGFMIVTARRATG</sequence>
<keyword evidence="1 5" id="KW-0489">Methyltransferase</keyword>
<accession>F5XTM0</accession>
<dbReference type="InterPro" id="IPR029063">
    <property type="entry name" value="SAM-dependent_MTases_sf"/>
</dbReference>
<proteinExistence type="predicted"/>
<evidence type="ECO:0000313" key="6">
    <source>
        <dbReference type="Proteomes" id="UP000007947"/>
    </source>
</evidence>
<keyword evidence="3" id="KW-0949">S-adenosyl-L-methionine</keyword>
<dbReference type="PANTHER" id="PTHR43464">
    <property type="entry name" value="METHYLTRANSFERASE"/>
    <property type="match status" value="1"/>
</dbReference>
<dbReference type="CDD" id="cd02440">
    <property type="entry name" value="AdoMet_MTases"/>
    <property type="match status" value="1"/>
</dbReference>
<keyword evidence="6" id="KW-1185">Reference proteome</keyword>
<dbReference type="SUPFAM" id="SSF53335">
    <property type="entry name" value="S-adenosyl-L-methionine-dependent methyltransferases"/>
    <property type="match status" value="1"/>
</dbReference>
<keyword evidence="2 5" id="KW-0808">Transferase</keyword>
<dbReference type="RefSeq" id="WP_013865303.1">
    <property type="nucleotide sequence ID" value="NC_015635.1"/>
</dbReference>
<feature type="domain" description="Methyltransferase" evidence="4">
    <location>
        <begin position="49"/>
        <end position="150"/>
    </location>
</feature>
<evidence type="ECO:0000259" key="4">
    <source>
        <dbReference type="Pfam" id="PF13649"/>
    </source>
</evidence>
<dbReference type="STRING" id="1032480.MLP_44550"/>
<dbReference type="GO" id="GO:0008168">
    <property type="term" value="F:methyltransferase activity"/>
    <property type="evidence" value="ECO:0007669"/>
    <property type="project" value="UniProtKB-KW"/>
</dbReference>
<dbReference type="OrthoDB" id="9795634at2"/>
<dbReference type="eggNOG" id="COG2226">
    <property type="taxonomic scope" value="Bacteria"/>
</dbReference>
<evidence type="ECO:0000256" key="2">
    <source>
        <dbReference type="ARBA" id="ARBA00022679"/>
    </source>
</evidence>
<evidence type="ECO:0000313" key="5">
    <source>
        <dbReference type="EMBL" id="BAK37469.1"/>
    </source>
</evidence>
<dbReference type="PANTHER" id="PTHR43464:SF19">
    <property type="entry name" value="UBIQUINONE BIOSYNTHESIS O-METHYLTRANSFERASE, MITOCHONDRIAL"/>
    <property type="match status" value="1"/>
</dbReference>
<dbReference type="Proteomes" id="UP000007947">
    <property type="component" value="Chromosome"/>
</dbReference>
<name>F5XTM0_MICPN</name>